<evidence type="ECO:0000259" key="13">
    <source>
        <dbReference type="PROSITE" id="PS50011"/>
    </source>
</evidence>
<dbReference type="InterPro" id="IPR032872">
    <property type="entry name" value="WAK_assoc_C"/>
</dbReference>
<keyword evidence="11" id="KW-0812">Transmembrane</keyword>
<name>A0AAV1SE18_9ROSI</name>
<feature type="chain" id="PRO_5043404705" description="non-specific serine/threonine protein kinase" evidence="12">
    <location>
        <begin position="21"/>
        <end position="1128"/>
    </location>
</feature>
<comment type="subcellular location">
    <subcellularLocation>
        <location evidence="1">Membrane</location>
        <topology evidence="1">Single-pass membrane protein</topology>
    </subcellularLocation>
</comment>
<dbReference type="EC" id="2.7.11.1" evidence="2"/>
<dbReference type="Gene3D" id="1.10.510.10">
    <property type="entry name" value="Transferase(Phosphotransferase) domain 1"/>
    <property type="match status" value="2"/>
</dbReference>
<organism evidence="14 15">
    <name type="scientific">Dovyalis caffra</name>
    <dbReference type="NCBI Taxonomy" id="77055"/>
    <lineage>
        <taxon>Eukaryota</taxon>
        <taxon>Viridiplantae</taxon>
        <taxon>Streptophyta</taxon>
        <taxon>Embryophyta</taxon>
        <taxon>Tracheophyta</taxon>
        <taxon>Spermatophyta</taxon>
        <taxon>Magnoliopsida</taxon>
        <taxon>eudicotyledons</taxon>
        <taxon>Gunneridae</taxon>
        <taxon>Pentapetalae</taxon>
        <taxon>rosids</taxon>
        <taxon>fabids</taxon>
        <taxon>Malpighiales</taxon>
        <taxon>Salicaceae</taxon>
        <taxon>Flacourtieae</taxon>
        <taxon>Dovyalis</taxon>
    </lineage>
</organism>
<dbReference type="PROSITE" id="PS00107">
    <property type="entry name" value="PROTEIN_KINASE_ATP"/>
    <property type="match status" value="1"/>
</dbReference>
<feature type="transmembrane region" description="Helical" evidence="11">
    <location>
        <begin position="802"/>
        <end position="822"/>
    </location>
</feature>
<dbReference type="PANTHER" id="PTHR46008:SF20">
    <property type="entry name" value="PROTEIN KINASE DOMAIN-CONTAINING PROTEIN"/>
    <property type="match status" value="1"/>
</dbReference>
<dbReference type="PROSITE" id="PS50011">
    <property type="entry name" value="PROTEIN_KINASE_DOM"/>
    <property type="match status" value="1"/>
</dbReference>
<feature type="binding site" evidence="9">
    <location>
        <position position="899"/>
    </location>
    <ligand>
        <name>ATP</name>
        <dbReference type="ChEBI" id="CHEBI:30616"/>
    </ligand>
</feature>
<dbReference type="Gene3D" id="3.30.200.20">
    <property type="entry name" value="Phosphorylase Kinase, domain 1"/>
    <property type="match status" value="1"/>
</dbReference>
<dbReference type="EMBL" id="CAWUPB010001176">
    <property type="protein sequence ID" value="CAK7349689.1"/>
    <property type="molecule type" value="Genomic_DNA"/>
</dbReference>
<dbReference type="Pfam" id="PF14380">
    <property type="entry name" value="WAK_assoc"/>
    <property type="match status" value="3"/>
</dbReference>
<evidence type="ECO:0000256" key="7">
    <source>
        <dbReference type="ARBA" id="ARBA00047899"/>
    </source>
</evidence>
<evidence type="ECO:0000256" key="1">
    <source>
        <dbReference type="ARBA" id="ARBA00004167"/>
    </source>
</evidence>
<keyword evidence="15" id="KW-1185">Reference proteome</keyword>
<feature type="signal peptide" evidence="12">
    <location>
        <begin position="1"/>
        <end position="20"/>
    </location>
</feature>
<dbReference type="Proteomes" id="UP001314170">
    <property type="component" value="Unassembled WGS sequence"/>
</dbReference>
<feature type="domain" description="Protein kinase" evidence="13">
    <location>
        <begin position="871"/>
        <end position="1128"/>
    </location>
</feature>
<feature type="compositionally biased region" description="Basic and acidic residues" evidence="10">
    <location>
        <begin position="1084"/>
        <end position="1095"/>
    </location>
</feature>
<evidence type="ECO:0000313" key="15">
    <source>
        <dbReference type="Proteomes" id="UP001314170"/>
    </source>
</evidence>
<dbReference type="GO" id="GO:0030247">
    <property type="term" value="F:polysaccharide binding"/>
    <property type="evidence" value="ECO:0007669"/>
    <property type="project" value="InterPro"/>
</dbReference>
<feature type="region of interest" description="Disordered" evidence="10">
    <location>
        <begin position="1083"/>
        <end position="1113"/>
    </location>
</feature>
<evidence type="ECO:0000313" key="14">
    <source>
        <dbReference type="EMBL" id="CAK7349689.1"/>
    </source>
</evidence>
<proteinExistence type="predicted"/>
<dbReference type="InterPro" id="IPR000719">
    <property type="entry name" value="Prot_kinase_dom"/>
</dbReference>
<dbReference type="Pfam" id="PF13947">
    <property type="entry name" value="GUB_WAK_bind"/>
    <property type="match status" value="3"/>
</dbReference>
<dbReference type="SUPFAM" id="SSF56112">
    <property type="entry name" value="Protein kinase-like (PK-like)"/>
    <property type="match status" value="1"/>
</dbReference>
<keyword evidence="6" id="KW-0325">Glycoprotein</keyword>
<dbReference type="InterPro" id="IPR017441">
    <property type="entry name" value="Protein_kinase_ATP_BS"/>
</dbReference>
<comment type="catalytic activity">
    <reaction evidence="8">
        <text>L-seryl-[protein] + ATP = O-phospho-L-seryl-[protein] + ADP + H(+)</text>
        <dbReference type="Rhea" id="RHEA:17989"/>
        <dbReference type="Rhea" id="RHEA-COMP:9863"/>
        <dbReference type="Rhea" id="RHEA-COMP:11604"/>
        <dbReference type="ChEBI" id="CHEBI:15378"/>
        <dbReference type="ChEBI" id="CHEBI:29999"/>
        <dbReference type="ChEBI" id="CHEBI:30616"/>
        <dbReference type="ChEBI" id="CHEBI:83421"/>
        <dbReference type="ChEBI" id="CHEBI:456216"/>
        <dbReference type="EC" id="2.7.11.1"/>
    </reaction>
</comment>
<accession>A0AAV1SE18</accession>
<dbReference type="InterPro" id="IPR025287">
    <property type="entry name" value="WAK_GUB"/>
</dbReference>
<evidence type="ECO:0000256" key="9">
    <source>
        <dbReference type="PROSITE-ProRule" id="PRU10141"/>
    </source>
</evidence>
<dbReference type="AlphaFoldDB" id="A0AAV1SE18"/>
<evidence type="ECO:0000256" key="5">
    <source>
        <dbReference type="ARBA" id="ARBA00022840"/>
    </source>
</evidence>
<protein>
    <recommendedName>
        <fullName evidence="2">non-specific serine/threonine protein kinase</fullName>
        <ecNumber evidence="2">2.7.11.1</ecNumber>
    </recommendedName>
</protein>
<keyword evidence="5 9" id="KW-0067">ATP-binding</keyword>
<evidence type="ECO:0000256" key="10">
    <source>
        <dbReference type="SAM" id="MobiDB-lite"/>
    </source>
</evidence>
<dbReference type="GO" id="GO:0004674">
    <property type="term" value="F:protein serine/threonine kinase activity"/>
    <property type="evidence" value="ECO:0007669"/>
    <property type="project" value="UniProtKB-EC"/>
</dbReference>
<comment type="caution">
    <text evidence="14">The sequence shown here is derived from an EMBL/GenBank/DDBJ whole genome shotgun (WGS) entry which is preliminary data.</text>
</comment>
<evidence type="ECO:0000256" key="4">
    <source>
        <dbReference type="ARBA" id="ARBA00022741"/>
    </source>
</evidence>
<keyword evidence="3 12" id="KW-0732">Signal</keyword>
<evidence type="ECO:0000256" key="3">
    <source>
        <dbReference type="ARBA" id="ARBA00022729"/>
    </source>
</evidence>
<evidence type="ECO:0000256" key="8">
    <source>
        <dbReference type="ARBA" id="ARBA00048679"/>
    </source>
</evidence>
<sequence>MAQPLCLFLLSFFFINISYGIGDESRPSSANCPDHYESCGANVTIKYPFWRTHNNSTSNQYCGYPYFGLSCSEYGKTILRLPHDHPFLVKDINYPNHSITLLDIDLDGNQQYCPRPRHNLTLETLPLHYSKSDLTLSFHFNCTSGPFPWPPKPPIECLRFEAKRSYVNVLEGNETEQDNWFGICEEHVRVMVLRTPLTNNDMITTEFGRAMDQGFMLDWGTAKECGACEASDGHCGSGDSKKGFSCFCKDGKVRSKQCGEDNKDYTDCKKPFNCGLLKDLSFPFWGGDRPEVCGHKGFQLTCEDGQHPLIASDIFKFSLLNLVQSSRFMSLQLVNFKDYICPPQISANSSSGSGIHIFGYDLNLQNLNLLYNCTTTSSSVLPQNRISYCSRYTGSSFYGNDDILVSSSGLDQMQCSMRIKVPIPSKSLSLLVGDRPELEKVLGEEFNVSYEYDQGPSICQGCMASKGICGTNMTHPNKEFMCLCRDQPYSFVCQGQLVDMGMASIFYIILYDKLALKVQPVFKKASPNFFQSSPDCQSMYNLGPLHWPILRPIDVQQLANPPNQTVSQDPKFKSCEPKNCGSGPNISYPFWLSHEHEPFCGYPNFELTCNHKRPVLTISNDDYIVKDIFYPNNSLLLANAVVYEETCPTPPHNISLDRTPFNISPGYTNFSFFYNCTSKPKNYFYLYALSCATNSTHYSFAGFHMEEIEMYYNYSLKSCQGFVNAPLHAAENIDSLLRKNYSEVLEMGFLMNWTAHNCSTCERSGGRCGFENNEFVCFCHDRSRPKSCDDGNNMNMGRKVRVALGASLATVIIMLTAFFFWYRRKKRQYVSFVSGSIKSVPSSKAHLENRSSYNGVHLFSYEELEEATDNFDETRELGDGGFGTVYYGKLLDGREVAVKRLYENNYKRLEQFVNEVDILTRLCHRNLVLLYGCTSRHSRELLLVYEYIRNGTLADHLHGERAKPGALPWLTRMNIAIETASALAYLHDSDIVHRDLISSMPAVDISRHRHEINLSNMAINKIQSNALNELVDPSLGFESDFAARKKISAVAELAFQCLQSAKELRPSMEKVLEILKDVQSGDDGETKAEEIDVRSDNAGLLKSDPIPTSPDTVTVTWISTSTTPNGSG</sequence>
<dbReference type="FunFam" id="3.30.200.20:FF:000214">
    <property type="entry name" value="WAK1-OsWAK receptor-like cytoplasmic kinase (OsWAK-RLCK)"/>
    <property type="match status" value="1"/>
</dbReference>
<comment type="catalytic activity">
    <reaction evidence="7">
        <text>L-threonyl-[protein] + ATP = O-phospho-L-threonyl-[protein] + ADP + H(+)</text>
        <dbReference type="Rhea" id="RHEA:46608"/>
        <dbReference type="Rhea" id="RHEA-COMP:11060"/>
        <dbReference type="Rhea" id="RHEA-COMP:11605"/>
        <dbReference type="ChEBI" id="CHEBI:15378"/>
        <dbReference type="ChEBI" id="CHEBI:30013"/>
        <dbReference type="ChEBI" id="CHEBI:30616"/>
        <dbReference type="ChEBI" id="CHEBI:61977"/>
        <dbReference type="ChEBI" id="CHEBI:456216"/>
        <dbReference type="EC" id="2.7.11.1"/>
    </reaction>
</comment>
<gene>
    <name evidence="14" type="ORF">DCAF_LOCUS22409</name>
</gene>
<dbReference type="PANTHER" id="PTHR46008">
    <property type="entry name" value="LEAF RUST 10 DISEASE-RESISTANCE LOCUS RECEPTOR-LIKE PROTEIN KINASE-LIKE 1.4"/>
    <property type="match status" value="1"/>
</dbReference>
<dbReference type="InterPro" id="IPR001245">
    <property type="entry name" value="Ser-Thr/Tyr_kinase_cat_dom"/>
</dbReference>
<dbReference type="InterPro" id="IPR011009">
    <property type="entry name" value="Kinase-like_dom_sf"/>
</dbReference>
<evidence type="ECO:0000256" key="11">
    <source>
        <dbReference type="SAM" id="Phobius"/>
    </source>
</evidence>
<keyword evidence="11" id="KW-1133">Transmembrane helix</keyword>
<dbReference type="GO" id="GO:0016020">
    <property type="term" value="C:membrane"/>
    <property type="evidence" value="ECO:0007669"/>
    <property type="project" value="UniProtKB-SubCell"/>
</dbReference>
<dbReference type="GO" id="GO:0005524">
    <property type="term" value="F:ATP binding"/>
    <property type="evidence" value="ECO:0007669"/>
    <property type="project" value="UniProtKB-UniRule"/>
</dbReference>
<evidence type="ECO:0000256" key="12">
    <source>
        <dbReference type="SAM" id="SignalP"/>
    </source>
</evidence>
<dbReference type="Pfam" id="PF07714">
    <property type="entry name" value="PK_Tyr_Ser-Thr"/>
    <property type="match status" value="1"/>
</dbReference>
<keyword evidence="11" id="KW-0472">Membrane</keyword>
<evidence type="ECO:0000256" key="2">
    <source>
        <dbReference type="ARBA" id="ARBA00012513"/>
    </source>
</evidence>
<keyword evidence="4 9" id="KW-0547">Nucleotide-binding</keyword>
<reference evidence="14 15" key="1">
    <citation type="submission" date="2024-01" db="EMBL/GenBank/DDBJ databases">
        <authorList>
            <person name="Waweru B."/>
        </authorList>
    </citation>
    <scope>NUCLEOTIDE SEQUENCE [LARGE SCALE GENOMIC DNA]</scope>
</reference>
<evidence type="ECO:0000256" key="6">
    <source>
        <dbReference type="ARBA" id="ARBA00023180"/>
    </source>
</evidence>